<dbReference type="RefSeq" id="WP_309758528.1">
    <property type="nucleotide sequence ID" value="NZ_JAVJAF010000001.1"/>
</dbReference>
<evidence type="ECO:0000256" key="1">
    <source>
        <dbReference type="PIRSR" id="PIRSR640198-2"/>
    </source>
</evidence>
<dbReference type="PANTHER" id="PTHR13504">
    <property type="entry name" value="FIDO DOMAIN-CONTAINING PROTEIN DDB_G0283145"/>
    <property type="match status" value="1"/>
</dbReference>
<proteinExistence type="predicted"/>
<dbReference type="InterPro" id="IPR040198">
    <property type="entry name" value="Fido_containing"/>
</dbReference>
<dbReference type="SUPFAM" id="SSF140931">
    <property type="entry name" value="Fic-like"/>
    <property type="match status" value="1"/>
</dbReference>
<dbReference type="PANTHER" id="PTHR13504:SF38">
    <property type="entry name" value="FIDO DOMAIN-CONTAINING PROTEIN"/>
    <property type="match status" value="1"/>
</dbReference>
<feature type="binding site" evidence="1">
    <location>
        <begin position="205"/>
        <end position="212"/>
    </location>
    <ligand>
        <name>ATP</name>
        <dbReference type="ChEBI" id="CHEBI:30616"/>
    </ligand>
</feature>
<dbReference type="Gene3D" id="1.10.3290.10">
    <property type="entry name" value="Fido-like domain"/>
    <property type="match status" value="1"/>
</dbReference>
<evidence type="ECO:0000313" key="4">
    <source>
        <dbReference type="Proteomes" id="UP001268036"/>
    </source>
</evidence>
<name>A0AAJ2EWD1_9PSED</name>
<sequence>MKSQLLQPLASRQPITYEADFVVDYVPNQSFLLPETLAHALAAEGGMQGQQPAGTYARRVLEPLLIDLSWSSSRLEGNPFSLLATEALFRKGTADGDLDAVMLLNHKAAIEFLIDAVPEYGLTSGVIHNLHALLMQDLLMDSADLGVIRHKIVSISGTTYYPSHVPTQLQEMFELILGKARQINNPVEAAFFLWVNLAYLQPFEDGNKRTSRLAANIPLMLYNCARLSFLDIEAQDYAYAMMGVYEHRNVALAIELFESVYRRSITKYGVQLAAVGIPDPVRLRLRSALGDAVGMVVRERRSLEQAVAAVQLAKADAVIFRQMLVEELRTLGMHNCARYRLTISQTQHWIDAGRPQ</sequence>
<keyword evidence="1" id="KW-0547">Nucleotide-binding</keyword>
<dbReference type="EMBL" id="JAVJAF010000001">
    <property type="protein sequence ID" value="MDR6234627.1"/>
    <property type="molecule type" value="Genomic_DNA"/>
</dbReference>
<dbReference type="AlphaFoldDB" id="A0AAJ2EWD1"/>
<feature type="domain" description="Fido" evidence="2">
    <location>
        <begin position="122"/>
        <end position="259"/>
    </location>
</feature>
<protein>
    <submittedName>
        <fullName evidence="3">Fido (Protein-threonine AMPylation protein)</fullName>
    </submittedName>
</protein>
<reference evidence="3" key="1">
    <citation type="submission" date="2023-08" db="EMBL/GenBank/DDBJ databases">
        <title>Functional and genomic diversity of the sorghum phyllosphere microbiome.</title>
        <authorList>
            <person name="Shade A."/>
        </authorList>
    </citation>
    <scope>NUCLEOTIDE SEQUENCE</scope>
    <source>
        <strain evidence="3">SORGH_AS_0201</strain>
    </source>
</reference>
<dbReference type="PROSITE" id="PS51459">
    <property type="entry name" value="FIDO"/>
    <property type="match status" value="1"/>
</dbReference>
<accession>A0AAJ2EWD1</accession>
<organism evidence="3 4">
    <name type="scientific">Pseudomonas oryzihabitans</name>
    <dbReference type="NCBI Taxonomy" id="47885"/>
    <lineage>
        <taxon>Bacteria</taxon>
        <taxon>Pseudomonadati</taxon>
        <taxon>Pseudomonadota</taxon>
        <taxon>Gammaproteobacteria</taxon>
        <taxon>Pseudomonadales</taxon>
        <taxon>Pseudomonadaceae</taxon>
        <taxon>Pseudomonas</taxon>
    </lineage>
</organism>
<keyword evidence="1" id="KW-0067">ATP-binding</keyword>
<dbReference type="Pfam" id="PF02661">
    <property type="entry name" value="Fic"/>
    <property type="match status" value="1"/>
</dbReference>
<dbReference type="GO" id="GO:0005524">
    <property type="term" value="F:ATP binding"/>
    <property type="evidence" value="ECO:0007669"/>
    <property type="project" value="UniProtKB-KW"/>
</dbReference>
<dbReference type="InterPro" id="IPR036597">
    <property type="entry name" value="Fido-like_dom_sf"/>
</dbReference>
<gene>
    <name evidence="3" type="ORF">QE440_002368</name>
</gene>
<dbReference type="InterPro" id="IPR003812">
    <property type="entry name" value="Fido"/>
</dbReference>
<dbReference type="Proteomes" id="UP001268036">
    <property type="component" value="Unassembled WGS sequence"/>
</dbReference>
<evidence type="ECO:0000259" key="2">
    <source>
        <dbReference type="PROSITE" id="PS51459"/>
    </source>
</evidence>
<comment type="caution">
    <text evidence="3">The sequence shown here is derived from an EMBL/GenBank/DDBJ whole genome shotgun (WGS) entry which is preliminary data.</text>
</comment>
<evidence type="ECO:0000313" key="3">
    <source>
        <dbReference type="EMBL" id="MDR6234627.1"/>
    </source>
</evidence>